<feature type="domain" description="Clp1 P-loop" evidence="8">
    <location>
        <begin position="265"/>
        <end position="421"/>
    </location>
</feature>
<dbReference type="Proteomes" id="UP000663854">
    <property type="component" value="Unassembled WGS sequence"/>
</dbReference>
<dbReference type="PANTHER" id="PTHR12755">
    <property type="entry name" value="CLEAVAGE/POLYADENYLATION FACTOR IA SUBUNIT CLP1P"/>
    <property type="match status" value="1"/>
</dbReference>
<dbReference type="InterPro" id="IPR045116">
    <property type="entry name" value="Clp1/Grc3"/>
</dbReference>
<evidence type="ECO:0000313" key="13">
    <source>
        <dbReference type="Proteomes" id="UP000663870"/>
    </source>
</evidence>
<feature type="domain" description="NOL9 N-terminal" evidence="9">
    <location>
        <begin position="81"/>
        <end position="220"/>
    </location>
</feature>
<dbReference type="InterPro" id="IPR027417">
    <property type="entry name" value="P-loop_NTPase"/>
</dbReference>
<evidence type="ECO:0000256" key="3">
    <source>
        <dbReference type="ARBA" id="ARBA00022741"/>
    </source>
</evidence>
<proteinExistence type="inferred from homology"/>
<sequence length="619" mass="72035">MKRSSSSIDQELTNNDDKLYQESRTKMVRRSSPRPEYNDEKQKESNEQATALDQRVCDKTSYRLPRYSLILGSFSEPPTYVIHFLDSHLTFLQSFQICSLFGRVRIHGYTLHPSTFYSVYNYRTNSPVSIEFINSNTTTTTTTTFLPDIKSFISDIQLADNALFNVQQKGGDIILIRKESNNDLSFINIMREHQTYKNWFLESYNLFEQDKWKQLEQNLHIRLIETTDQIAVIPREVYISTVDHIINRWLNETLEDLPFVVLICGEKDMGKSTFIRYLTNRALNHINSTFSLTYFDCDIGQCEFSIGGCLSYINLDLPLLGPPCSHIKSNPKPDRLLYYGLVSPQTSPVRYLQYVNKLRQLWNIDQKKTNQKRSLILINTMGWGTGLGLELLKETICMCCPNVVIQLEDSIISSQDRKKMPDLTLEWLLQQPVFEPYRCQIQMNNKRQQDYDGQLNYEYIKVKSAAASNRIDSNTPKLRPRDHRLLATWSYFFFSSNLSHIHLSWSQLVHVSLLDNMNKNSIVIPDSLEHSIVALCSSEKIDQLRNSAVSINETFQLLNYQDEFFECLGFGWIEHCNKKTQTYEIYTPVNCLSNINLLVYGAFDTPDEFQYMFSSVKLK</sequence>
<evidence type="ECO:0000313" key="11">
    <source>
        <dbReference type="EMBL" id="CAF1523585.1"/>
    </source>
</evidence>
<comment type="caution">
    <text evidence="10">The sequence shown here is derived from an EMBL/GenBank/DDBJ whole genome shotgun (WGS) entry which is preliminary data.</text>
</comment>
<dbReference type="GO" id="GO:0051731">
    <property type="term" value="F:polynucleotide 5'-hydroxyl-kinase activity"/>
    <property type="evidence" value="ECO:0007669"/>
    <property type="project" value="InterPro"/>
</dbReference>
<feature type="compositionally biased region" description="Basic and acidic residues" evidence="7">
    <location>
        <begin position="36"/>
        <end position="46"/>
    </location>
</feature>
<keyword evidence="5" id="KW-0067">ATP-binding</keyword>
<evidence type="ECO:0000256" key="1">
    <source>
        <dbReference type="ARBA" id="ARBA00011003"/>
    </source>
</evidence>
<feature type="region of interest" description="Disordered" evidence="7">
    <location>
        <begin position="1"/>
        <end position="51"/>
    </location>
</feature>
<comment type="similarity">
    <text evidence="1">Belongs to the Clp1 family. NOL9/GRC3 subfamily.</text>
</comment>
<keyword evidence="2" id="KW-0808">Transferase</keyword>
<name>A0A814Z7Z0_9BILA</name>
<dbReference type="GO" id="GO:0005634">
    <property type="term" value="C:nucleus"/>
    <property type="evidence" value="ECO:0007669"/>
    <property type="project" value="TreeGrafter"/>
</dbReference>
<dbReference type="InterPro" id="IPR032319">
    <property type="entry name" value="CLP1_P"/>
</dbReference>
<keyword evidence="13" id="KW-1185">Reference proteome</keyword>
<organism evidence="10 12">
    <name type="scientific">Rotaria sordida</name>
    <dbReference type="NCBI Taxonomy" id="392033"/>
    <lineage>
        <taxon>Eukaryota</taxon>
        <taxon>Metazoa</taxon>
        <taxon>Spiralia</taxon>
        <taxon>Gnathifera</taxon>
        <taxon>Rotifera</taxon>
        <taxon>Eurotatoria</taxon>
        <taxon>Bdelloidea</taxon>
        <taxon>Philodinida</taxon>
        <taxon>Philodinidae</taxon>
        <taxon>Rotaria</taxon>
    </lineage>
</organism>
<evidence type="ECO:0000256" key="2">
    <source>
        <dbReference type="ARBA" id="ARBA00022679"/>
    </source>
</evidence>
<protein>
    <recommendedName>
        <fullName evidence="6">Polynucleotide 5'-hydroxyl-kinase NOL9</fullName>
    </recommendedName>
</protein>
<dbReference type="Gene3D" id="3.40.50.300">
    <property type="entry name" value="P-loop containing nucleotide triphosphate hydrolases"/>
    <property type="match status" value="1"/>
</dbReference>
<evidence type="ECO:0000259" key="9">
    <source>
        <dbReference type="Pfam" id="PF24419"/>
    </source>
</evidence>
<gene>
    <name evidence="11" type="ORF">JXQ802_LOCUS41746</name>
    <name evidence="10" type="ORF">PYM288_LOCUS26901</name>
</gene>
<keyword evidence="4" id="KW-0418">Kinase</keyword>
<dbReference type="AlphaFoldDB" id="A0A814Z7Z0"/>
<keyword evidence="3" id="KW-0547">Nucleotide-binding</keyword>
<dbReference type="PANTHER" id="PTHR12755:SF3">
    <property type="entry name" value="POLYNUCLEOTIDE 5'-HYDROXYL-KINASE NOL9"/>
    <property type="match status" value="1"/>
</dbReference>
<evidence type="ECO:0000256" key="7">
    <source>
        <dbReference type="SAM" id="MobiDB-lite"/>
    </source>
</evidence>
<evidence type="ECO:0000259" key="8">
    <source>
        <dbReference type="Pfam" id="PF16575"/>
    </source>
</evidence>
<accession>A0A814Z7Z0</accession>
<reference evidence="10" key="1">
    <citation type="submission" date="2021-02" db="EMBL/GenBank/DDBJ databases">
        <authorList>
            <person name="Nowell W R."/>
        </authorList>
    </citation>
    <scope>NUCLEOTIDE SEQUENCE</scope>
</reference>
<evidence type="ECO:0000313" key="12">
    <source>
        <dbReference type="Proteomes" id="UP000663854"/>
    </source>
</evidence>
<dbReference type="InterPro" id="IPR057573">
    <property type="entry name" value="NOL9_N"/>
</dbReference>
<dbReference type="GO" id="GO:0005524">
    <property type="term" value="F:ATP binding"/>
    <property type="evidence" value="ECO:0007669"/>
    <property type="project" value="UniProtKB-KW"/>
</dbReference>
<dbReference type="Pfam" id="PF24419">
    <property type="entry name" value="Cupin_NOL9"/>
    <property type="match status" value="1"/>
</dbReference>
<evidence type="ECO:0000256" key="4">
    <source>
        <dbReference type="ARBA" id="ARBA00022777"/>
    </source>
</evidence>
<dbReference type="GO" id="GO:0000448">
    <property type="term" value="P:cleavage in ITS2 between 5.8S rRNA and LSU-rRNA of tricistronic rRNA transcript (SSU-rRNA, 5.8S rRNA, LSU-rRNA)"/>
    <property type="evidence" value="ECO:0007669"/>
    <property type="project" value="TreeGrafter"/>
</dbReference>
<feature type="compositionally biased region" description="Polar residues" evidence="7">
    <location>
        <begin position="1"/>
        <end position="13"/>
    </location>
</feature>
<evidence type="ECO:0000313" key="10">
    <source>
        <dbReference type="EMBL" id="CAF1241509.1"/>
    </source>
</evidence>
<dbReference type="Pfam" id="PF16575">
    <property type="entry name" value="CLP1_P"/>
    <property type="match status" value="1"/>
</dbReference>
<evidence type="ECO:0000256" key="6">
    <source>
        <dbReference type="ARBA" id="ARBA00071212"/>
    </source>
</evidence>
<dbReference type="Proteomes" id="UP000663870">
    <property type="component" value="Unassembled WGS sequence"/>
</dbReference>
<dbReference type="EMBL" id="CAJNOH010001683">
    <property type="protein sequence ID" value="CAF1241509.1"/>
    <property type="molecule type" value="Genomic_DNA"/>
</dbReference>
<feature type="compositionally biased region" description="Basic and acidic residues" evidence="7">
    <location>
        <begin position="15"/>
        <end position="25"/>
    </location>
</feature>
<evidence type="ECO:0000256" key="5">
    <source>
        <dbReference type="ARBA" id="ARBA00022840"/>
    </source>
</evidence>
<dbReference type="SUPFAM" id="SSF52540">
    <property type="entry name" value="P-loop containing nucleoside triphosphate hydrolases"/>
    <property type="match status" value="1"/>
</dbReference>
<dbReference type="EMBL" id="CAJNOL010002703">
    <property type="protein sequence ID" value="CAF1523585.1"/>
    <property type="molecule type" value="Genomic_DNA"/>
</dbReference>